<keyword evidence="3" id="KW-0547">Nucleotide-binding</keyword>
<reference evidence="3 4" key="1">
    <citation type="submission" date="2018-06" db="EMBL/GenBank/DDBJ databases">
        <authorList>
            <consortium name="Pathogen Informatics"/>
            <person name="Doyle S."/>
        </authorList>
    </citation>
    <scope>NUCLEOTIDE SEQUENCE [LARGE SCALE GENOMIC DNA]</scope>
    <source>
        <strain evidence="3 4">NCTC9617</strain>
    </source>
</reference>
<evidence type="ECO:0000259" key="2">
    <source>
        <dbReference type="Pfam" id="PF18340"/>
    </source>
</evidence>
<gene>
    <name evidence="3" type="primary">traI_5</name>
    <name evidence="3" type="ORF">NCTC9617_07155</name>
</gene>
<accession>A0A378H1H4</accession>
<keyword evidence="3" id="KW-0347">Helicase</keyword>
<sequence length="292" mass="32155">MAMKDAGVNTYRWQGGEQRPATIISEPDRNVRYDRLAGDFAASVKAGEESVAQVSGVREQAILTQAIRSELKTQGVLGHPEVTMTALSPVWLDSRSRYLRDMYRPGMVMEQWNPETRSHDRYVIDRVTAQSHSLSLRDAQGETQVVRISSLDSSWSLFRPEKMPVADGERLRVTGKIPGLRVSGGDRLQVASVSEDVMTVVVPGRAEPATLPVADSPFTALKLENGWVETPGHSVSDSATVFASVTQMAMDNATLNGLARSGRDVRLYSSLDETRTAEKLAAIPPLRWFLSR</sequence>
<proteinExistence type="predicted"/>
<dbReference type="InterPro" id="IPR040987">
    <property type="entry name" value="TraI_N"/>
</dbReference>
<protein>
    <submittedName>
        <fullName evidence="3">Conjugal transfer nickase/helicase TraI</fullName>
    </submittedName>
</protein>
<dbReference type="Pfam" id="PF18340">
    <property type="entry name" value="TraI_2B"/>
    <property type="match status" value="1"/>
</dbReference>
<keyword evidence="3" id="KW-0067">ATP-binding</keyword>
<organism evidence="3 4">
    <name type="scientific">Klebsiella pneumoniae</name>
    <dbReference type="NCBI Taxonomy" id="573"/>
    <lineage>
        <taxon>Bacteria</taxon>
        <taxon>Pseudomonadati</taxon>
        <taxon>Pseudomonadota</taxon>
        <taxon>Gammaproteobacteria</taxon>
        <taxon>Enterobacterales</taxon>
        <taxon>Enterobacteriaceae</taxon>
        <taxon>Klebsiella/Raoultella group</taxon>
        <taxon>Klebsiella</taxon>
        <taxon>Klebsiella pneumoniae complex</taxon>
    </lineage>
</organism>
<feature type="domain" description="TraI N-terminal subdomain" evidence="1">
    <location>
        <begin position="28"/>
        <end position="79"/>
    </location>
</feature>
<dbReference type="AlphaFoldDB" id="A0A378H1H4"/>
<evidence type="ECO:0000313" key="4">
    <source>
        <dbReference type="Proteomes" id="UP000255167"/>
    </source>
</evidence>
<evidence type="ECO:0000313" key="3">
    <source>
        <dbReference type="EMBL" id="STX08124.1"/>
    </source>
</evidence>
<dbReference type="Proteomes" id="UP000255167">
    <property type="component" value="Unassembled WGS sequence"/>
</dbReference>
<keyword evidence="3" id="KW-0378">Hydrolase</keyword>
<dbReference type="Pfam" id="PF18272">
    <property type="entry name" value="ssDNA_TraI_N"/>
    <property type="match status" value="1"/>
</dbReference>
<feature type="domain" description="TraI 2B/2B-like" evidence="2">
    <location>
        <begin position="86"/>
        <end position="165"/>
    </location>
</feature>
<name>A0A378H1H4_KLEPN</name>
<dbReference type="EMBL" id="UGNC01000008">
    <property type="protein sequence ID" value="STX08124.1"/>
    <property type="molecule type" value="Genomic_DNA"/>
</dbReference>
<evidence type="ECO:0000259" key="1">
    <source>
        <dbReference type="Pfam" id="PF18272"/>
    </source>
</evidence>
<dbReference type="InterPro" id="IPR040668">
    <property type="entry name" value="TraI_2B"/>
</dbReference>
<dbReference type="GO" id="GO:0004386">
    <property type="term" value="F:helicase activity"/>
    <property type="evidence" value="ECO:0007669"/>
    <property type="project" value="UniProtKB-KW"/>
</dbReference>